<dbReference type="GO" id="GO:0070939">
    <property type="term" value="C:Dsl1/NZR complex"/>
    <property type="evidence" value="ECO:0007669"/>
    <property type="project" value="TreeGrafter"/>
</dbReference>
<gene>
    <name evidence="6" type="ORF">CDL15_Pgr021690</name>
</gene>
<evidence type="ECO:0000256" key="1">
    <source>
        <dbReference type="ARBA" id="ARBA00004240"/>
    </source>
</evidence>
<keyword evidence="3" id="KW-0256">Endoplasmic reticulum</keyword>
<accession>A0A218WSD8</accession>
<evidence type="ECO:0000256" key="3">
    <source>
        <dbReference type="ARBA" id="ARBA00022824"/>
    </source>
</evidence>
<sequence>MDETARGLELFYETRHHASRPFTSSYPPQQNIQASESSRASFLSLISAKGVSQLREKWSQYKQPRKLKKMLSLFVSSSGEHVAVAAGHQITILQRSDDYLEPCGIFTNRSFRTFTAGAWSENHNVLGVVDDNDTLYFIKANGEEISRISRSSLRVPLPVVGLIVPDGSDSQRFPLDISRPGITVATADGSLQHIEIGDMCASISSVCTSTLKRHFQSIVCLDYHPKLSVLAVVGSPTRDAATWKGNSGCYGLALWNRASNTDGDRVFDFQFDGSYSKPESYQGELSYPKVSISPRGTFVATLDMNGDLRIFRPEYNSLAISTVSFGELESRELLSGIVDFTWWSDQILTLAKRNGNLVMIHASSGLKVKDNNHAYHLPVLERFAELEGQVFLVDTKSGERIYSSTTGGKNDLPFILQNTEYSFDHFDVSRLHWSLMTFSERSLQEMYDILISTKKYQVALEFADAHGLDRDEVLKSQWLHSDQGSKEISNILSIIKDRAFILSECIEKVGSTEDAAKALLEYGLLLTSENAFSDSDGESDAFWDFCISRLKLLQYRDRLETYVGINMGRFSVQEYSKFRDMPINRAAAGLAETGKIGALNLLFKRHPYSVAPSMLEVLAAIPETVPVQTYVQLLPGSTPSSTAVREEDWVECKKMVNFLNRLPSDSEIAVKLRTEPIVKQSFGYYWPSTDELSKWYKKRALDIDSFSGQLDNCLCLVEIGLRKGVSELQNLHEDITYFNQLIYADDSDAQLNFSVSLVAWVQLPNYEKFRMMLKGVDEETAVQRLYNVAVPFMRKRSSQSASYSEYMDGESFLVRWLKEIASENKLEICLMVFDEACKDFEAHYFFRDEAEVVDCALQCVYLCTSIDRWSSMANILSKLPQTQGINGLGKRLKVAEGHIEAGRILALYQVPKPINYLVEARADEKAVKQIFRLILSKFIRRQPGQSDNDWASLWRDMQSLREKAFTFLDMEYMLMEFCRGLLKAGKFSLARNYLKGIGSAALAPEKAENLVIQAAREYFFSASSLASSEIWKAKECLNLFPGSSSIKAEADIIDALTVKLPRLGVTLLPVQFRQIKDPMEIIKMAITSQPGAYLYVDELIEVSRLLGLNSQDDISAVEEAIAREAAVAGDLQLAFDLCLVLVKKGHGLIWDLCAAIARGPAIDNMGISSRKLLLGFALSHCDEESIAELLHAWKDLDMQGQCVSMTVLTGTGPNISNSDVHYLSEVADSEIYLSTLKNTLSSVARELPPDNWKSLLRENEKITSFAACKLPWLLELSRTPNHGKISNLGAISGGCLSIKGQSMVTILSWLVKNGFAPRDDLVTSLAKSVLESPATEEEDILGCSFLLNLVDAFSGVQVIEEQLRVREDYQEISSIMNVGMKYGLLHNSGVECRDSTRRRELILKLFKEKHMPLNSDAMEQFGKVQSTFWREWKLKLEGQKHVADHTRILEQLIPGVEASRFLSGDFDYIHGAVFSLIDSLKMEKKRILKDLLKVANTYGLNRAEVLLQFLISVLASEFWTNEEIAAEIADVKGEIVSFGLETIKVISFTVYPAIDGCNKRRLAFLYGLLADCYSSLEETNAPSFSVCDPALSTFGLTSYYKLIERECMKISFVENLNFKNIAGLDGLNLDGFCGEVFRNLDEYCLEALARMVNELVSIYRAADPLPNGLISGRHVYKQYILSLLSSLEVKFRANFDAVRPETFQSLVGLLEETYDRCITYIKLLAPSDISELMKRFVTVSLPSSGSDKIVTDDSAWQDCLIVLLNFYLRLTEEMQQMSSHEGSEDIFEFNPQCQTSFLKSLMRLVMEDSVSPNQAWGTIVDYMNVGFVGDLAVELPIFCRALIFSGCGFGVISEVFTEAIPQSSNSLADGETQDLPNLFLHILESILQELSSEFHALENLCQLLSSLSRMEGDSKNLRKVREAVWGKMADFSNGSQLPGQLRVYVLELMQLTSGRHITGSSVALQFKVQPWEGWDESHYLGERGMTAKDSDYPDSSNRLTSTLVALQTTRIVTPISPSLEVTSEDLSDVSTAVSCFVKLCKEANTESHLDALVAVLGEWEGLFVLNREKKSSLEVSAEGGDDWGNDDWDEGWESFQEVEPLDDKETKGESPSLHPLHECWTELLRKYICLPCFGKAIQLLDQYLAKTNGTLVDEDGARSLSRTVMEMDCFRGFKMVLLLPYAELQLHCLEALEEKLKQEGIAESIGKDLEFLVLVLSCGISSAIISKSQFDATFLYLCYLVGHFARQSQENQLSTSHIDEPHAEFLLFGRILLPAFICELVKADQLVLAGLLITKYMHTNPSLSVINIAEASLRRFLEGQLYSLEQDEEVALERIRSSHTLESTISSVQGKLGDLIREALPLLSSNAR</sequence>
<dbReference type="InterPro" id="IPR013244">
    <property type="entry name" value="Sec39_domain"/>
</dbReference>
<dbReference type="Pfam" id="PF08314">
    <property type="entry name" value="Sec39"/>
    <property type="match status" value="2"/>
</dbReference>
<evidence type="ECO:0000256" key="4">
    <source>
        <dbReference type="ARBA" id="ARBA00022927"/>
    </source>
</evidence>
<dbReference type="Gene3D" id="2.130.10.10">
    <property type="entry name" value="YVTN repeat-like/Quinoprotein amine dehydrogenase"/>
    <property type="match status" value="1"/>
</dbReference>
<dbReference type="PANTHER" id="PTHR15922:SF2">
    <property type="entry name" value="NBAS SUBUNIT OF NRZ TETHERING COMPLEX"/>
    <property type="match status" value="1"/>
</dbReference>
<evidence type="ECO:0000256" key="2">
    <source>
        <dbReference type="ARBA" id="ARBA00022448"/>
    </source>
</evidence>
<dbReference type="EMBL" id="MTKT01003240">
    <property type="protein sequence ID" value="OWM75526.1"/>
    <property type="molecule type" value="Genomic_DNA"/>
</dbReference>
<proteinExistence type="predicted"/>
<evidence type="ECO:0000313" key="6">
    <source>
        <dbReference type="EMBL" id="OWM75526.1"/>
    </source>
</evidence>
<keyword evidence="2" id="KW-0813">Transport</keyword>
<reference evidence="7" key="1">
    <citation type="journal article" date="2017" name="Plant J.">
        <title>The pomegranate (Punica granatum L.) genome and the genomics of punicalagin biosynthesis.</title>
        <authorList>
            <person name="Qin G."/>
            <person name="Xu C."/>
            <person name="Ming R."/>
            <person name="Tang H."/>
            <person name="Guyot R."/>
            <person name="Kramer E.M."/>
            <person name="Hu Y."/>
            <person name="Yi X."/>
            <person name="Qi Y."/>
            <person name="Xu X."/>
            <person name="Gao Z."/>
            <person name="Pan H."/>
            <person name="Jian J."/>
            <person name="Tian Y."/>
            <person name="Yue Z."/>
            <person name="Xu Y."/>
        </authorList>
    </citation>
    <scope>NUCLEOTIDE SEQUENCE [LARGE SCALE GENOMIC DNA]</scope>
    <source>
        <strain evidence="7">cv. Dabenzi</strain>
    </source>
</reference>
<dbReference type="GO" id="GO:0006890">
    <property type="term" value="P:retrograde vesicle-mediated transport, Golgi to endoplasmic reticulum"/>
    <property type="evidence" value="ECO:0007669"/>
    <property type="project" value="InterPro"/>
</dbReference>
<protein>
    <recommendedName>
        <fullName evidence="5">Sec39 domain-containing protein</fullName>
    </recommendedName>
</protein>
<name>A0A218WSD8_PUNGR</name>
<dbReference type="Proteomes" id="UP000197138">
    <property type="component" value="Unassembled WGS sequence"/>
</dbReference>
<comment type="caution">
    <text evidence="6">The sequence shown here is derived from an EMBL/GenBank/DDBJ whole genome shotgun (WGS) entry which is preliminary data.</text>
</comment>
<feature type="domain" description="Sec39" evidence="5">
    <location>
        <begin position="897"/>
        <end position="1141"/>
    </location>
</feature>
<dbReference type="PANTHER" id="PTHR15922">
    <property type="entry name" value="NEUROBLASTOMA-AMPLIFIED SEQUENCE"/>
    <property type="match status" value="1"/>
</dbReference>
<comment type="subcellular location">
    <subcellularLocation>
        <location evidence="1">Endoplasmic reticulum</location>
    </subcellularLocation>
</comment>
<dbReference type="GO" id="GO:0000149">
    <property type="term" value="F:SNARE binding"/>
    <property type="evidence" value="ECO:0007669"/>
    <property type="project" value="TreeGrafter"/>
</dbReference>
<keyword evidence="4" id="KW-0653">Protein transport</keyword>
<dbReference type="InterPro" id="IPR015943">
    <property type="entry name" value="WD40/YVTN_repeat-like_dom_sf"/>
</dbReference>
<evidence type="ECO:0000313" key="7">
    <source>
        <dbReference type="Proteomes" id="UP000197138"/>
    </source>
</evidence>
<dbReference type="InterPro" id="IPR036322">
    <property type="entry name" value="WD40_repeat_dom_sf"/>
</dbReference>
<organism evidence="6 7">
    <name type="scientific">Punica granatum</name>
    <name type="common">Pomegranate</name>
    <dbReference type="NCBI Taxonomy" id="22663"/>
    <lineage>
        <taxon>Eukaryota</taxon>
        <taxon>Viridiplantae</taxon>
        <taxon>Streptophyta</taxon>
        <taxon>Embryophyta</taxon>
        <taxon>Tracheophyta</taxon>
        <taxon>Spermatophyta</taxon>
        <taxon>Magnoliopsida</taxon>
        <taxon>eudicotyledons</taxon>
        <taxon>Gunneridae</taxon>
        <taxon>Pentapetalae</taxon>
        <taxon>rosids</taxon>
        <taxon>malvids</taxon>
        <taxon>Myrtales</taxon>
        <taxon>Lythraceae</taxon>
        <taxon>Punica</taxon>
    </lineage>
</organism>
<feature type="domain" description="Sec39" evidence="5">
    <location>
        <begin position="587"/>
        <end position="881"/>
    </location>
</feature>
<dbReference type="SUPFAM" id="SSF50978">
    <property type="entry name" value="WD40 repeat-like"/>
    <property type="match status" value="1"/>
</dbReference>
<dbReference type="GO" id="GO:0015031">
    <property type="term" value="P:protein transport"/>
    <property type="evidence" value="ECO:0007669"/>
    <property type="project" value="UniProtKB-KW"/>
</dbReference>
<evidence type="ECO:0000259" key="5">
    <source>
        <dbReference type="Pfam" id="PF08314"/>
    </source>
</evidence>